<proteinExistence type="predicted"/>
<organism evidence="2 3">
    <name type="scientific">Polystyrenella longa</name>
    <dbReference type="NCBI Taxonomy" id="2528007"/>
    <lineage>
        <taxon>Bacteria</taxon>
        <taxon>Pseudomonadati</taxon>
        <taxon>Planctomycetota</taxon>
        <taxon>Planctomycetia</taxon>
        <taxon>Planctomycetales</taxon>
        <taxon>Planctomycetaceae</taxon>
        <taxon>Polystyrenella</taxon>
    </lineage>
</organism>
<dbReference type="EMBL" id="CP036281">
    <property type="protein sequence ID" value="QDU81478.1"/>
    <property type="molecule type" value="Genomic_DNA"/>
</dbReference>
<dbReference type="GO" id="GO:0016787">
    <property type="term" value="F:hydrolase activity"/>
    <property type="evidence" value="ECO:0007669"/>
    <property type="project" value="InterPro"/>
</dbReference>
<name>A0A518CQH2_9PLAN</name>
<protein>
    <submittedName>
        <fullName evidence="2">Esterase</fullName>
    </submittedName>
</protein>
<sequence>MSFSLWKSARSIVSQNEWSVWAIVLILVAVCNPLAWKGTLAAEEEVRLSLPSPEVHQLCLEFLDYDAKIPLDARTVARQEDQKLGTVKEKIVFRGTQGFWCSSYLEIPTQAVGKVPLVLLLHGWSGSKESWWKEGGYLSGGNVRQALLDSGYAVFAMDAQAHGDRIAVNDYAPVNVYAPPEGEARQNYFALSEIYVQTVRDYRRALDYLQQREEIDPDRIGLVGYSMGGTHSFMLMGADERIKASVCCVVPASSNYGVTYIAPENFVPALESRPFLMLMGKTDPLCPEANAIALKNLMTGEHHQLQFFESGHKLPLDYVPHAVDWIKAHLPTE</sequence>
<dbReference type="InterPro" id="IPR002925">
    <property type="entry name" value="Dienelactn_hydro"/>
</dbReference>
<evidence type="ECO:0000259" key="1">
    <source>
        <dbReference type="Pfam" id="PF01738"/>
    </source>
</evidence>
<dbReference type="SUPFAM" id="SSF53474">
    <property type="entry name" value="alpha/beta-Hydrolases"/>
    <property type="match status" value="1"/>
</dbReference>
<dbReference type="RefSeq" id="WP_144996849.1">
    <property type="nucleotide sequence ID" value="NZ_CP036281.1"/>
</dbReference>
<evidence type="ECO:0000313" key="3">
    <source>
        <dbReference type="Proteomes" id="UP000317178"/>
    </source>
</evidence>
<dbReference type="KEGG" id="plon:Pla110_32200"/>
<dbReference type="InterPro" id="IPR050261">
    <property type="entry name" value="FrsA_esterase"/>
</dbReference>
<dbReference type="Gene3D" id="3.40.50.1820">
    <property type="entry name" value="alpha/beta hydrolase"/>
    <property type="match status" value="1"/>
</dbReference>
<reference evidence="2 3" key="1">
    <citation type="submission" date="2019-02" db="EMBL/GenBank/DDBJ databases">
        <title>Deep-cultivation of Planctomycetes and their phenomic and genomic characterization uncovers novel biology.</title>
        <authorList>
            <person name="Wiegand S."/>
            <person name="Jogler M."/>
            <person name="Boedeker C."/>
            <person name="Pinto D."/>
            <person name="Vollmers J."/>
            <person name="Rivas-Marin E."/>
            <person name="Kohn T."/>
            <person name="Peeters S.H."/>
            <person name="Heuer A."/>
            <person name="Rast P."/>
            <person name="Oberbeckmann S."/>
            <person name="Bunk B."/>
            <person name="Jeske O."/>
            <person name="Meyerdierks A."/>
            <person name="Storesund J.E."/>
            <person name="Kallscheuer N."/>
            <person name="Luecker S."/>
            <person name="Lage O.M."/>
            <person name="Pohl T."/>
            <person name="Merkel B.J."/>
            <person name="Hornburger P."/>
            <person name="Mueller R.-W."/>
            <person name="Bruemmer F."/>
            <person name="Labrenz M."/>
            <person name="Spormann A.M."/>
            <person name="Op den Camp H."/>
            <person name="Overmann J."/>
            <person name="Amann R."/>
            <person name="Jetten M.S.M."/>
            <person name="Mascher T."/>
            <person name="Medema M.H."/>
            <person name="Devos D.P."/>
            <person name="Kaster A.-K."/>
            <person name="Ovreas L."/>
            <person name="Rohde M."/>
            <person name="Galperin M.Y."/>
            <person name="Jogler C."/>
        </authorList>
    </citation>
    <scope>NUCLEOTIDE SEQUENCE [LARGE SCALE GENOMIC DNA]</scope>
    <source>
        <strain evidence="2 3">Pla110</strain>
    </source>
</reference>
<dbReference type="AlphaFoldDB" id="A0A518CQH2"/>
<dbReference type="PANTHER" id="PTHR22946">
    <property type="entry name" value="DIENELACTONE HYDROLASE DOMAIN-CONTAINING PROTEIN-RELATED"/>
    <property type="match status" value="1"/>
</dbReference>
<feature type="domain" description="Dienelactone hydrolase" evidence="1">
    <location>
        <begin position="103"/>
        <end position="308"/>
    </location>
</feature>
<evidence type="ECO:0000313" key="2">
    <source>
        <dbReference type="EMBL" id="QDU81478.1"/>
    </source>
</evidence>
<accession>A0A518CQH2</accession>
<dbReference type="Proteomes" id="UP000317178">
    <property type="component" value="Chromosome"/>
</dbReference>
<dbReference type="OrthoDB" id="8183145at2"/>
<dbReference type="Pfam" id="PF01738">
    <property type="entry name" value="DLH"/>
    <property type="match status" value="1"/>
</dbReference>
<gene>
    <name evidence="2" type="ORF">Pla110_32200</name>
</gene>
<dbReference type="InterPro" id="IPR029058">
    <property type="entry name" value="AB_hydrolase_fold"/>
</dbReference>
<keyword evidence="3" id="KW-1185">Reference proteome</keyword>